<gene>
    <name evidence="3" type="ORF">F4561_003781</name>
</gene>
<organism evidence="3 4">
    <name type="scientific">Lipingzhangella halophila</name>
    <dbReference type="NCBI Taxonomy" id="1783352"/>
    <lineage>
        <taxon>Bacteria</taxon>
        <taxon>Bacillati</taxon>
        <taxon>Actinomycetota</taxon>
        <taxon>Actinomycetes</taxon>
        <taxon>Streptosporangiales</taxon>
        <taxon>Nocardiopsidaceae</taxon>
        <taxon>Lipingzhangella</taxon>
    </lineage>
</organism>
<reference evidence="3 4" key="1">
    <citation type="submission" date="2020-08" db="EMBL/GenBank/DDBJ databases">
        <title>Sequencing the genomes of 1000 actinobacteria strains.</title>
        <authorList>
            <person name="Klenk H.-P."/>
        </authorList>
    </citation>
    <scope>NUCLEOTIDE SEQUENCE [LARGE SCALE GENOMIC DNA]</scope>
    <source>
        <strain evidence="3 4">DSM 102030</strain>
    </source>
</reference>
<sequence>MRRRPGARREPGAWVTMSENWLDLLLRDASPDELVRHGDHRALAGDGANEAVEAERETAAALRLHALLQQRAQRANELAALNDIAGRLAALQAPDDLLPEVVEQARRLLGADLAYLGLVEDEGLRIKVTSGALTPELLDVSIPLSKGLAGTVIAQGAPMWTSDYRSARTFRHDDSADVAAAAENMRGLLGVPLRLRGRVLGALFAAKRQERHFAEHEVTLLSSLAAHASVAIDNARSLARLTAANDQLARSTATLEQTLRWDQRLTRVVLRGGGVEDLLAEVDSMVEDTVLFVAHGTDLPRELVPVEDAVAETLAAPPDEPALLTLPDRYVLCRRVAAGDHDFGTLVLTGPDAPGDDDARLLGRAVPALAIALVGERAAAEATRRTRDSFLIDLVTTRGGDTHARSQRMRLAGLDPRVSYTVMVVQPTGAVTDARRAVERLASPKGTVVAEHGARLIVVLPTSRPEELRGQWAGARGAPAAGTAGISGPARGTAALARSFAEAQQTLDALAALERQGEAATADQLGLYRILLSHTGRRQLDDMYEQLLGPLRAEQERRGVPLLETVRVFLNEGRRPTAAADRLGIHINTLYQRLGTVDRTLGAHWRDPLHALDLQMLFRLRDSSESLEP</sequence>
<dbReference type="Proteomes" id="UP000523007">
    <property type="component" value="Unassembled WGS sequence"/>
</dbReference>
<protein>
    <recommendedName>
        <fullName evidence="2">GAF domain-containing protein</fullName>
    </recommendedName>
</protein>
<dbReference type="AlphaFoldDB" id="A0A7W7RJ60"/>
<evidence type="ECO:0000259" key="2">
    <source>
        <dbReference type="SMART" id="SM00065"/>
    </source>
</evidence>
<evidence type="ECO:0000313" key="3">
    <source>
        <dbReference type="EMBL" id="MBB4932961.1"/>
    </source>
</evidence>
<dbReference type="SUPFAM" id="SSF55781">
    <property type="entry name" value="GAF domain-like"/>
    <property type="match status" value="1"/>
</dbReference>
<dbReference type="Gene3D" id="1.10.10.2840">
    <property type="entry name" value="PucR C-terminal helix-turn-helix domain"/>
    <property type="match status" value="1"/>
</dbReference>
<keyword evidence="4" id="KW-1185">Reference proteome</keyword>
<accession>A0A7W7RJ60</accession>
<dbReference type="PANTHER" id="PTHR33744:SF1">
    <property type="entry name" value="DNA-BINDING TRANSCRIPTIONAL ACTIVATOR ADER"/>
    <property type="match status" value="1"/>
</dbReference>
<feature type="domain" description="GAF" evidence="2">
    <location>
        <begin position="93"/>
        <end position="242"/>
    </location>
</feature>
<dbReference type="Pfam" id="PF17853">
    <property type="entry name" value="GGDEF_2"/>
    <property type="match status" value="1"/>
</dbReference>
<dbReference type="InterPro" id="IPR042070">
    <property type="entry name" value="PucR_C-HTH_sf"/>
</dbReference>
<dbReference type="InterPro" id="IPR025736">
    <property type="entry name" value="PucR_C-HTH_dom"/>
</dbReference>
<name>A0A7W7RJ60_9ACTN</name>
<dbReference type="Pfam" id="PF13556">
    <property type="entry name" value="HTH_30"/>
    <property type="match status" value="1"/>
</dbReference>
<evidence type="ECO:0000256" key="1">
    <source>
        <dbReference type="ARBA" id="ARBA00006754"/>
    </source>
</evidence>
<dbReference type="RefSeq" id="WP_221445537.1">
    <property type="nucleotide sequence ID" value="NZ_JACHJT010000001.1"/>
</dbReference>
<dbReference type="SMART" id="SM00065">
    <property type="entry name" value="GAF"/>
    <property type="match status" value="1"/>
</dbReference>
<comment type="caution">
    <text evidence="3">The sequence shown here is derived from an EMBL/GenBank/DDBJ whole genome shotgun (WGS) entry which is preliminary data.</text>
</comment>
<dbReference type="Gene3D" id="3.30.450.40">
    <property type="match status" value="1"/>
</dbReference>
<dbReference type="InterPro" id="IPR003018">
    <property type="entry name" value="GAF"/>
</dbReference>
<dbReference type="InterPro" id="IPR051448">
    <property type="entry name" value="CdaR-like_regulators"/>
</dbReference>
<evidence type="ECO:0000313" key="4">
    <source>
        <dbReference type="Proteomes" id="UP000523007"/>
    </source>
</evidence>
<dbReference type="InterPro" id="IPR029016">
    <property type="entry name" value="GAF-like_dom_sf"/>
</dbReference>
<dbReference type="Pfam" id="PF13185">
    <property type="entry name" value="GAF_2"/>
    <property type="match status" value="1"/>
</dbReference>
<proteinExistence type="inferred from homology"/>
<dbReference type="InterPro" id="IPR041522">
    <property type="entry name" value="CdaR_GGDEF"/>
</dbReference>
<dbReference type="EMBL" id="JACHJT010000001">
    <property type="protein sequence ID" value="MBB4932961.1"/>
    <property type="molecule type" value="Genomic_DNA"/>
</dbReference>
<comment type="similarity">
    <text evidence="1">Belongs to the CdaR family.</text>
</comment>
<dbReference type="PANTHER" id="PTHR33744">
    <property type="entry name" value="CARBOHYDRATE DIACID REGULATOR"/>
    <property type="match status" value="1"/>
</dbReference>